<dbReference type="Proteomes" id="UP000184526">
    <property type="component" value="Unassembled WGS sequence"/>
</dbReference>
<name>A0A1M5VUB6_9CLOT</name>
<dbReference type="Pfam" id="PF14266">
    <property type="entry name" value="YceG_bac"/>
    <property type="match status" value="2"/>
</dbReference>
<dbReference type="RefSeq" id="WP_072831289.1">
    <property type="nucleotide sequence ID" value="NZ_FQXP01000005.1"/>
</dbReference>
<dbReference type="InterPro" id="IPR025647">
    <property type="entry name" value="YceG_bac"/>
</dbReference>
<feature type="domain" description="Putative component of 'biosynthetic module'" evidence="1">
    <location>
        <begin position="299"/>
        <end position="529"/>
    </location>
</feature>
<dbReference type="EMBL" id="FQXP01000005">
    <property type="protein sequence ID" value="SHH78797.1"/>
    <property type="molecule type" value="Genomic_DNA"/>
</dbReference>
<gene>
    <name evidence="2" type="ORF">SAMN02745196_01368</name>
</gene>
<accession>A0A1M5VUB6</accession>
<proteinExistence type="predicted"/>
<reference evidence="2 3" key="1">
    <citation type="submission" date="2016-11" db="EMBL/GenBank/DDBJ databases">
        <authorList>
            <person name="Jaros S."/>
            <person name="Januszkiewicz K."/>
            <person name="Wedrychowicz H."/>
        </authorList>
    </citation>
    <scope>NUCLEOTIDE SEQUENCE [LARGE SCALE GENOMIC DNA]</scope>
    <source>
        <strain evidence="2 3">DSM 3089</strain>
    </source>
</reference>
<evidence type="ECO:0000313" key="2">
    <source>
        <dbReference type="EMBL" id="SHH78797.1"/>
    </source>
</evidence>
<organism evidence="2 3">
    <name type="scientific">Clostridium collagenovorans DSM 3089</name>
    <dbReference type="NCBI Taxonomy" id="1121306"/>
    <lineage>
        <taxon>Bacteria</taxon>
        <taxon>Bacillati</taxon>
        <taxon>Bacillota</taxon>
        <taxon>Clostridia</taxon>
        <taxon>Eubacteriales</taxon>
        <taxon>Clostridiaceae</taxon>
        <taxon>Clostridium</taxon>
    </lineage>
</organism>
<dbReference type="AlphaFoldDB" id="A0A1M5VUB6"/>
<feature type="domain" description="Putative component of 'biosynthetic module'" evidence="1">
    <location>
        <begin position="19"/>
        <end position="276"/>
    </location>
</feature>
<evidence type="ECO:0000259" key="1">
    <source>
        <dbReference type="Pfam" id="PF14266"/>
    </source>
</evidence>
<evidence type="ECO:0000313" key="3">
    <source>
        <dbReference type="Proteomes" id="UP000184526"/>
    </source>
</evidence>
<keyword evidence="3" id="KW-1185">Reference proteome</keyword>
<dbReference type="STRING" id="1121306.SAMN02745196_01368"/>
<protein>
    <submittedName>
        <fullName evidence="2">Putative component of 'biosynthetic module</fullName>
    </submittedName>
</protein>
<dbReference type="OrthoDB" id="2421008at2"/>
<sequence length="547" mass="64735">MEKWSLNNLEIAEINAEIENEILSNVKLPVRARKGFKENSSIIYIPRYFYRFIGVMEKEEEYFEHISKIDLELRCYADLYLKITNGFERNIAFNINEQLNKVWNQVNIDNFLDTTLIMDLMESNGILPSFPNRTLNRQIKNNFKGLMDYYYFNNRDVEKDKLKKIIGFIVSWINLYLYDLFKQFEYRDTNPKILFYGAITEEECLFLTLLATLGCDVLYFNSHDGEVFKSVDKVSAFSKEVCYSKKVDIPPFPIAMADRKETTAYNAREDLKKVLHSEESLFYKPWQLSEYELSSITLKTTYEELFIWGTEEAYLRDGWVASKGKVVVPNIFAKIRGTHEDVEKYWEDISKILKQENTKFYNKLPIIDYTHLEYSKFGEVYPKNSAREFDVKKLINSSWWKYGELRLGLQYSIALAIKEMCLSPVIKNINNDEFRDFAVEIFSVLINLENQFMELLQAFDYPQKVPKVVIYNNEQNGNLSFEDCVLLAFLNKLGVDIFIFNPSGYSDVERYTFDNVYDVHNLEKMRFNLAYRKFKKKKSFIQKIFGE</sequence>